<dbReference type="RefSeq" id="WP_143010507.1">
    <property type="nucleotide sequence ID" value="NZ_FNGY01000007.1"/>
</dbReference>
<reference evidence="2" key="1">
    <citation type="submission" date="2016-10" db="EMBL/GenBank/DDBJ databases">
        <authorList>
            <person name="Varghese N."/>
            <person name="Submissions S."/>
        </authorList>
    </citation>
    <scope>NUCLEOTIDE SEQUENCE [LARGE SCALE GENOMIC DNA]</scope>
    <source>
        <strain evidence="2">DSM 19110</strain>
    </source>
</reference>
<name>A0A1H0B163_9SPHI</name>
<keyword evidence="2" id="KW-1185">Reference proteome</keyword>
<dbReference type="AlphaFoldDB" id="A0A1H0B163"/>
<sequence length="170" mass="18851">MGQLIKKRSLGVNEILKGVNTEKTYFVYSARGIRSMKVIAFLLLAFIIANQFLQRGEEAVRLQPVAALKGTLLLGAPLKNVDILNLNNIAPFMKNKQEAELKIKGQISKVNASGQMEMNLNDGKVLKLHHKSGSETFKTLLLKEVVMSGRLYKIGNTPNLAYEINSLLVL</sequence>
<evidence type="ECO:0000313" key="1">
    <source>
        <dbReference type="EMBL" id="SDN39359.1"/>
    </source>
</evidence>
<dbReference type="Proteomes" id="UP000183200">
    <property type="component" value="Unassembled WGS sequence"/>
</dbReference>
<protein>
    <submittedName>
        <fullName evidence="1">Uncharacterized protein</fullName>
    </submittedName>
</protein>
<organism evidence="1 2">
    <name type="scientific">Pedobacter steynii</name>
    <dbReference type="NCBI Taxonomy" id="430522"/>
    <lineage>
        <taxon>Bacteria</taxon>
        <taxon>Pseudomonadati</taxon>
        <taxon>Bacteroidota</taxon>
        <taxon>Sphingobacteriia</taxon>
        <taxon>Sphingobacteriales</taxon>
        <taxon>Sphingobacteriaceae</taxon>
        <taxon>Pedobacter</taxon>
    </lineage>
</organism>
<gene>
    <name evidence="1" type="ORF">SAMN05421820_107273</name>
</gene>
<dbReference type="OrthoDB" id="763279at2"/>
<proteinExistence type="predicted"/>
<evidence type="ECO:0000313" key="2">
    <source>
        <dbReference type="Proteomes" id="UP000183200"/>
    </source>
</evidence>
<accession>A0A1H0B163</accession>
<dbReference type="EMBL" id="FNGY01000007">
    <property type="protein sequence ID" value="SDN39359.1"/>
    <property type="molecule type" value="Genomic_DNA"/>
</dbReference>